<evidence type="ECO:0000256" key="7">
    <source>
        <dbReference type="ARBA" id="ARBA00023306"/>
    </source>
</evidence>
<dbReference type="Gene3D" id="3.30.457.50">
    <property type="entry name" value="Chromosome segregation protein Spc25"/>
    <property type="match status" value="1"/>
</dbReference>
<feature type="coiled-coil region" evidence="10">
    <location>
        <begin position="50"/>
        <end position="84"/>
    </location>
</feature>
<dbReference type="InterPro" id="IPR013255">
    <property type="entry name" value="Spc25_C"/>
</dbReference>
<comment type="caution">
    <text evidence="12">The sequence shown here is derived from an EMBL/GenBank/DDBJ whole genome shotgun (WGS) entry which is preliminary data.</text>
</comment>
<dbReference type="InterPro" id="IPR045143">
    <property type="entry name" value="Spc25"/>
</dbReference>
<comment type="function">
    <text evidence="9">Acts as a component of the essential kinetochore-associated NDC80 complex, which is required for chromosome segregation and spindle checkpoint activity.</text>
</comment>
<protein>
    <recommendedName>
        <fullName evidence="9">Kinetochore protein SPC25</fullName>
    </recommendedName>
</protein>
<comment type="subcellular location">
    <subcellularLocation>
        <location evidence="1">Chromosome</location>
        <location evidence="1">Centromere</location>
    </subcellularLocation>
    <subcellularLocation>
        <location evidence="9">Nucleus</location>
    </subcellularLocation>
    <subcellularLocation>
        <location evidence="9">Chromosome</location>
        <location evidence="9">Centromere</location>
        <location evidence="9">Kinetochore</location>
    </subcellularLocation>
</comment>
<evidence type="ECO:0000259" key="11">
    <source>
        <dbReference type="Pfam" id="PF08234"/>
    </source>
</evidence>
<evidence type="ECO:0000256" key="1">
    <source>
        <dbReference type="ARBA" id="ARBA00004584"/>
    </source>
</evidence>
<evidence type="ECO:0000256" key="5">
    <source>
        <dbReference type="ARBA" id="ARBA00022776"/>
    </source>
</evidence>
<dbReference type="PANTHER" id="PTHR14281">
    <property type="entry name" value="KINETOCHORE PROTEIN SPC25-RELATED"/>
    <property type="match status" value="1"/>
</dbReference>
<dbReference type="PANTHER" id="PTHR14281:SF0">
    <property type="entry name" value="KINETOCHORE PROTEIN SPC25"/>
    <property type="match status" value="1"/>
</dbReference>
<evidence type="ECO:0000256" key="8">
    <source>
        <dbReference type="ARBA" id="ARBA00023328"/>
    </source>
</evidence>
<keyword evidence="9" id="KW-0539">Nucleus</keyword>
<dbReference type="Proteomes" id="UP001497392">
    <property type="component" value="Unassembled WGS sequence"/>
</dbReference>
<feature type="domain" description="Chromosome segregation protein Spc25 C-terminal" evidence="11">
    <location>
        <begin position="152"/>
        <end position="223"/>
    </location>
</feature>
<keyword evidence="6 10" id="KW-0175">Coiled coil</keyword>
<keyword evidence="4 9" id="KW-0132">Cell division</keyword>
<evidence type="ECO:0000256" key="6">
    <source>
        <dbReference type="ARBA" id="ARBA00023054"/>
    </source>
</evidence>
<sequence>MRERIALTDLNAELNRFTAGVHSFATRLKSTAEDVRDKHAAALKTLDGKLSTAAARKSAAEVSAEELQQRLSHEGECIAALNNEVQAAEEVCSALPAEIQTIKDSLDRDTTDLRRREAALANQESIQESKLRAMRGAVDLYRGRLGLDFRKEEKEELLLVFTHLDPNDHQREFQLGVHVVADNRYTVTRCHPELEDLGPCLEELNKGDDDFRGFVRRVRKLFQAHVAQG</sequence>
<gene>
    <name evidence="12" type="primary">g8006</name>
    <name evidence="12" type="ORF">VP750_LOCUS6878</name>
</gene>
<comment type="similarity">
    <text evidence="2 9">Belongs to the SPC25 family.</text>
</comment>
<evidence type="ECO:0000256" key="4">
    <source>
        <dbReference type="ARBA" id="ARBA00022618"/>
    </source>
</evidence>
<dbReference type="Pfam" id="PF08234">
    <property type="entry name" value="Spindle_Spc25"/>
    <property type="match status" value="1"/>
</dbReference>
<organism evidence="12 13">
    <name type="scientific">Coccomyxa viridis</name>
    <dbReference type="NCBI Taxonomy" id="1274662"/>
    <lineage>
        <taxon>Eukaryota</taxon>
        <taxon>Viridiplantae</taxon>
        <taxon>Chlorophyta</taxon>
        <taxon>core chlorophytes</taxon>
        <taxon>Trebouxiophyceae</taxon>
        <taxon>Trebouxiophyceae incertae sedis</taxon>
        <taxon>Coccomyxaceae</taxon>
        <taxon>Coccomyxa</taxon>
    </lineage>
</organism>
<evidence type="ECO:0000256" key="3">
    <source>
        <dbReference type="ARBA" id="ARBA00022454"/>
    </source>
</evidence>
<keyword evidence="7 9" id="KW-0131">Cell cycle</keyword>
<keyword evidence="5 9" id="KW-0498">Mitosis</keyword>
<evidence type="ECO:0000256" key="10">
    <source>
        <dbReference type="SAM" id="Coils"/>
    </source>
</evidence>
<evidence type="ECO:0000256" key="2">
    <source>
        <dbReference type="ARBA" id="ARBA00006379"/>
    </source>
</evidence>
<proteinExistence type="inferred from homology"/>
<name>A0ABP1FZ98_9CHLO</name>
<evidence type="ECO:0000256" key="9">
    <source>
        <dbReference type="RuleBase" id="RU367150"/>
    </source>
</evidence>
<dbReference type="CDD" id="cd23784">
    <property type="entry name" value="RWD_Spc25"/>
    <property type="match status" value="1"/>
</dbReference>
<keyword evidence="8 9" id="KW-0137">Centromere</keyword>
<keyword evidence="13" id="KW-1185">Reference proteome</keyword>
<accession>A0ABP1FZ98</accession>
<keyword evidence="9" id="KW-0995">Kinetochore</keyword>
<evidence type="ECO:0000313" key="12">
    <source>
        <dbReference type="EMBL" id="CAL5225219.1"/>
    </source>
</evidence>
<evidence type="ECO:0000313" key="13">
    <source>
        <dbReference type="Proteomes" id="UP001497392"/>
    </source>
</evidence>
<dbReference type="EMBL" id="CAXHTA020000012">
    <property type="protein sequence ID" value="CAL5225219.1"/>
    <property type="molecule type" value="Genomic_DNA"/>
</dbReference>
<comment type="subunit">
    <text evidence="9">Component of the NDC80 complex.</text>
</comment>
<reference evidence="12 13" key="1">
    <citation type="submission" date="2024-06" db="EMBL/GenBank/DDBJ databases">
        <authorList>
            <person name="Kraege A."/>
            <person name="Thomma B."/>
        </authorList>
    </citation>
    <scope>NUCLEOTIDE SEQUENCE [LARGE SCALE GENOMIC DNA]</scope>
</reference>
<keyword evidence="3 9" id="KW-0158">Chromosome</keyword>